<protein>
    <submittedName>
        <fullName evidence="1">Uncharacterized protein</fullName>
    </submittedName>
</protein>
<name>A0A811TGD6_9EURY</name>
<sequence>MGLIVEDLIKSNSYLKPENAASVYLAVQDKYLSVPYELHEGSIITGQILGITDIMGRGVEEVKNLIGSTITFVIVNVVGTDYLFISRDSWPLLRDYGIMPEDYKLRVKIISARVNEEEIEIYPRIEKVV</sequence>
<dbReference type="AlphaFoldDB" id="A0A811TGD6"/>
<dbReference type="EMBL" id="CAJHIS010000032">
    <property type="protein sequence ID" value="CAD6494794.1"/>
    <property type="molecule type" value="Genomic_DNA"/>
</dbReference>
<organism evidence="1 2">
    <name type="scientific">Candidatus Argoarchaeum ethanivorans</name>
    <dbReference type="NCBI Taxonomy" id="2608793"/>
    <lineage>
        <taxon>Archaea</taxon>
        <taxon>Methanobacteriati</taxon>
        <taxon>Methanobacteriota</taxon>
        <taxon>Stenosarchaea group</taxon>
        <taxon>Methanomicrobia</taxon>
        <taxon>Methanosarcinales</taxon>
        <taxon>Methanosarcinales incertae sedis</taxon>
        <taxon>GOM Arc I cluster</taxon>
        <taxon>Candidatus Argoarchaeum</taxon>
    </lineage>
</organism>
<evidence type="ECO:0000313" key="2">
    <source>
        <dbReference type="Proteomes" id="UP000634805"/>
    </source>
</evidence>
<evidence type="ECO:0000313" key="1">
    <source>
        <dbReference type="EMBL" id="CAD6494794.1"/>
    </source>
</evidence>
<accession>A0A811TGD6</accession>
<dbReference type="Proteomes" id="UP000634805">
    <property type="component" value="Unassembled WGS sequence"/>
</dbReference>
<comment type="caution">
    <text evidence="1">The sequence shown here is derived from an EMBL/GenBank/DDBJ whole genome shotgun (WGS) entry which is preliminary data.</text>
</comment>
<gene>
    <name evidence="1" type="ORF">EMLJLAPB_00952</name>
</gene>
<reference evidence="1" key="1">
    <citation type="submission" date="2020-10" db="EMBL/GenBank/DDBJ databases">
        <authorList>
            <person name="Hahn C.J."/>
            <person name="Laso-Perez R."/>
            <person name="Vulcano F."/>
            <person name="Vaziourakis K.-M."/>
            <person name="Stokke R."/>
            <person name="Steen I.H."/>
            <person name="Teske A."/>
            <person name="Boetius A."/>
            <person name="Liebeke M."/>
            <person name="Amann R."/>
            <person name="Knittel K."/>
        </authorList>
    </citation>
    <scope>NUCLEOTIDE SEQUENCE</scope>
    <source>
        <strain evidence="1">Gfbio:e3339647-f889-4370-9287-4fb5cb688e4c:AG392D22_GoMArc1</strain>
    </source>
</reference>
<proteinExistence type="predicted"/>